<protein>
    <submittedName>
        <fullName evidence="1">Uncharacterized protein</fullName>
    </submittedName>
</protein>
<dbReference type="Proteomes" id="UP000515561">
    <property type="component" value="Chromosome"/>
</dbReference>
<gene>
    <name evidence="1" type="ORF">acsn021_38880</name>
</gene>
<dbReference type="EMBL" id="AP023367">
    <property type="protein sequence ID" value="BCJ96319.1"/>
    <property type="molecule type" value="Genomic_DNA"/>
</dbReference>
<evidence type="ECO:0000313" key="1">
    <source>
        <dbReference type="EMBL" id="BCJ96319.1"/>
    </source>
</evidence>
<name>A0A6S6R4P8_9FIRM</name>
<keyword evidence="2" id="KW-1185">Reference proteome</keyword>
<dbReference type="KEGG" id="acel:acsn021_38880"/>
<dbReference type="RefSeq" id="WP_184093185.1">
    <property type="nucleotide sequence ID" value="NZ_AP023367.1"/>
</dbReference>
<organism evidence="1 2">
    <name type="scientific">Anaerocolumna cellulosilytica</name>
    <dbReference type="NCBI Taxonomy" id="433286"/>
    <lineage>
        <taxon>Bacteria</taxon>
        <taxon>Bacillati</taxon>
        <taxon>Bacillota</taxon>
        <taxon>Clostridia</taxon>
        <taxon>Lachnospirales</taxon>
        <taxon>Lachnospiraceae</taxon>
        <taxon>Anaerocolumna</taxon>
    </lineage>
</organism>
<dbReference type="AlphaFoldDB" id="A0A6S6R4P8"/>
<reference evidence="1 2" key="1">
    <citation type="journal article" date="2016" name="Int. J. Syst. Evol. Microbiol.">
        <title>Descriptions of Anaerotaenia torta gen. nov., sp. nov. and Anaerocolumna cellulosilytica gen. nov., sp. nov. isolated from a methanogenic reactor of cattle waste.</title>
        <authorList>
            <person name="Uek A."/>
            <person name="Ohtaki Y."/>
            <person name="Kaku N."/>
            <person name="Ueki K."/>
        </authorList>
    </citation>
    <scope>NUCLEOTIDE SEQUENCE [LARGE SCALE GENOMIC DNA]</scope>
    <source>
        <strain evidence="1 2">SN021</strain>
    </source>
</reference>
<accession>A0A6S6R4P8</accession>
<evidence type="ECO:0000313" key="2">
    <source>
        <dbReference type="Proteomes" id="UP000515561"/>
    </source>
</evidence>
<sequence length="328" mass="38899">MMDMDMLQMTDLKQVLIQDRIFSCFQLLIVNFAAINKRDYHLTFPNSWGFYLNDKKYDTDSLGSRLSTGWSGGFDEIKINTGIAIKSYDTKNLEEVLNVMKKYSDEDTMWIVKTDSFWCPWTLGYQKQHMNHCILIIKNDTYHKVMYCLDPYWNFEINKIDYCDLKQSCKQCYSIRTDTDTQPKVDWDQLIYHAVVSIFDQSGVTTFYEIRKFADEISKNINFEIEHKGYIEQHLAPIYRQLFRVSSGRTNLYNLLDEYKKYDNIEEYMKAKNNIIKISNWWRNVILMIGKSAYHSDTNNDMKVVAEYINKIADVEESTATQLLNLFK</sequence>
<proteinExistence type="predicted"/>